<dbReference type="InterPro" id="IPR009060">
    <property type="entry name" value="UBA-like_sf"/>
</dbReference>
<feature type="region of interest" description="Involved in Mg(2+) ion dislocation from EF-Tu" evidence="6">
    <location>
        <begin position="81"/>
        <end position="84"/>
    </location>
</feature>
<evidence type="ECO:0000259" key="9">
    <source>
        <dbReference type="Pfam" id="PF00889"/>
    </source>
</evidence>
<dbReference type="CDD" id="cd14275">
    <property type="entry name" value="UBA_EF-Ts"/>
    <property type="match status" value="1"/>
</dbReference>
<dbReference type="Gene3D" id="3.30.479.20">
    <property type="entry name" value="Elongation factor Ts, dimerisation domain"/>
    <property type="match status" value="2"/>
</dbReference>
<dbReference type="SUPFAM" id="SSF46934">
    <property type="entry name" value="UBA-like"/>
    <property type="match status" value="1"/>
</dbReference>
<sequence length="312" mass="34163">MAITAAQVKELREMTGAGMMDCKKALTATEGDMDKAVEFLREKGLATAQKKASRVAAEGLCKTLVSEDEKKAVVVEVNSETDFVAKNEKFQNYVADVAAQAMNTSAADIDAFLAEPWALDTTKTVKEALAAQIAVIGENMNIRRFAQVTEENGFVASYTHMGGKIGVLVDVETDVVNDAVKEMAKNVAMQIAALKPQYTSDSEVSAEYIEHEKEILMAQIQNDPKESQKPAKVIEGMITGRIKKELKEICLLDQTYVKAEDGKQSVAKYVEQVAKENSAKITVKGFVRYETGDGIEKKEENFAEEVAKQMGK</sequence>
<reference evidence="10 11" key="1">
    <citation type="journal article" date="2020" name="Cell Host Microbe">
        <title>Functional and Genomic Variation between Human-Derived Isolates of Lachnospiraceae Reveals Inter- and Intra-Species Diversity.</title>
        <authorList>
            <person name="Sorbara M.T."/>
            <person name="Littmann E.R."/>
            <person name="Fontana E."/>
            <person name="Moody T.U."/>
            <person name="Kohout C.E."/>
            <person name="Gjonbalaj M."/>
            <person name="Eaton V."/>
            <person name="Seok R."/>
            <person name="Leiner I.M."/>
            <person name="Pamer E.G."/>
        </authorList>
    </citation>
    <scope>NUCLEOTIDE SEQUENCE [LARGE SCALE GENOMIC DNA]</scope>
    <source>
        <strain evidence="10 11">MSK.20.11</strain>
    </source>
</reference>
<dbReference type="GO" id="GO:0003746">
    <property type="term" value="F:translation elongation factor activity"/>
    <property type="evidence" value="ECO:0007669"/>
    <property type="project" value="UniProtKB-KW"/>
</dbReference>
<dbReference type="InterPro" id="IPR001816">
    <property type="entry name" value="Transl_elong_EFTs/EF1B"/>
</dbReference>
<comment type="function">
    <text evidence="5 6 7">Associates with the EF-Tu.GDP complex and induces the exchange of GDP to GTP. It remains bound to the aminoacyl-tRNA.EF-Tu.GTP complex up to the GTP hydrolysis stage on the ribosome.</text>
</comment>
<evidence type="ECO:0000256" key="4">
    <source>
        <dbReference type="ARBA" id="ARBA00022917"/>
    </source>
</evidence>
<evidence type="ECO:0000313" key="10">
    <source>
        <dbReference type="EMBL" id="NSF72698.1"/>
    </source>
</evidence>
<evidence type="ECO:0000256" key="6">
    <source>
        <dbReference type="HAMAP-Rule" id="MF_00050"/>
    </source>
</evidence>
<comment type="similarity">
    <text evidence="1 6 7">Belongs to the EF-Ts family.</text>
</comment>
<dbReference type="PROSITE" id="PS01127">
    <property type="entry name" value="EF_TS_2"/>
    <property type="match status" value="1"/>
</dbReference>
<dbReference type="HAMAP" id="MF_00050">
    <property type="entry name" value="EF_Ts"/>
    <property type="match status" value="1"/>
</dbReference>
<dbReference type="SUPFAM" id="SSF54713">
    <property type="entry name" value="Elongation factor Ts (EF-Ts), dimerisation domain"/>
    <property type="match status" value="2"/>
</dbReference>
<feature type="domain" description="Translation elongation factor EFTs/EF1B dimerisation" evidence="9">
    <location>
        <begin position="72"/>
        <end position="292"/>
    </location>
</feature>
<keyword evidence="3 6" id="KW-0251">Elongation factor</keyword>
<dbReference type="InterPro" id="IPR036402">
    <property type="entry name" value="EF-Ts_dimer_sf"/>
</dbReference>
<dbReference type="Pfam" id="PF00889">
    <property type="entry name" value="EF_TS"/>
    <property type="match status" value="1"/>
</dbReference>
<accession>A0ABX2GM72</accession>
<evidence type="ECO:0000256" key="3">
    <source>
        <dbReference type="ARBA" id="ARBA00022768"/>
    </source>
</evidence>
<dbReference type="PANTHER" id="PTHR11741:SF0">
    <property type="entry name" value="ELONGATION FACTOR TS, MITOCHONDRIAL"/>
    <property type="match status" value="1"/>
</dbReference>
<dbReference type="Gene3D" id="1.10.8.10">
    <property type="entry name" value="DNA helicase RuvA subunit, C-terminal domain"/>
    <property type="match status" value="1"/>
</dbReference>
<evidence type="ECO:0000256" key="8">
    <source>
        <dbReference type="RuleBase" id="RU000643"/>
    </source>
</evidence>
<organism evidence="10 11">
    <name type="scientific">Blautia wexlerae</name>
    <dbReference type="NCBI Taxonomy" id="418240"/>
    <lineage>
        <taxon>Bacteria</taxon>
        <taxon>Bacillati</taxon>
        <taxon>Bacillota</taxon>
        <taxon>Clostridia</taxon>
        <taxon>Lachnospirales</taxon>
        <taxon>Lachnospiraceae</taxon>
        <taxon>Blautia</taxon>
    </lineage>
</organism>
<dbReference type="Gene3D" id="1.10.286.20">
    <property type="match status" value="1"/>
</dbReference>
<dbReference type="EMBL" id="JAAIPF010000003">
    <property type="protein sequence ID" value="NSF72698.1"/>
    <property type="molecule type" value="Genomic_DNA"/>
</dbReference>
<dbReference type="PANTHER" id="PTHR11741">
    <property type="entry name" value="ELONGATION FACTOR TS"/>
    <property type="match status" value="1"/>
</dbReference>
<dbReference type="RefSeq" id="WP_173742478.1">
    <property type="nucleotide sequence ID" value="NZ_JAAIPF010000003.1"/>
</dbReference>
<dbReference type="Proteomes" id="UP000822152">
    <property type="component" value="Unassembled WGS sequence"/>
</dbReference>
<comment type="caution">
    <text evidence="10">The sequence shown here is derived from an EMBL/GenBank/DDBJ whole genome shotgun (WGS) entry which is preliminary data.</text>
</comment>
<dbReference type="InterPro" id="IPR014039">
    <property type="entry name" value="Transl_elong_EFTs/EF1B_dimer"/>
</dbReference>
<keyword evidence="4 6" id="KW-0648">Protein biosynthesis</keyword>
<gene>
    <name evidence="6" type="primary">tsf</name>
    <name evidence="10" type="ORF">G4952_02450</name>
</gene>
<comment type="subcellular location">
    <subcellularLocation>
        <location evidence="6 8">Cytoplasm</location>
    </subcellularLocation>
</comment>
<proteinExistence type="inferred from homology"/>
<evidence type="ECO:0000256" key="2">
    <source>
        <dbReference type="ARBA" id="ARBA00016956"/>
    </source>
</evidence>
<evidence type="ECO:0000256" key="1">
    <source>
        <dbReference type="ARBA" id="ARBA00005532"/>
    </source>
</evidence>
<dbReference type="NCBIfam" id="TIGR00116">
    <property type="entry name" value="tsf"/>
    <property type="match status" value="1"/>
</dbReference>
<protein>
    <recommendedName>
        <fullName evidence="2 6">Elongation factor Ts</fullName>
        <shortName evidence="6">EF-Ts</shortName>
    </recommendedName>
</protein>
<evidence type="ECO:0000256" key="5">
    <source>
        <dbReference type="ARBA" id="ARBA00025453"/>
    </source>
</evidence>
<evidence type="ECO:0000313" key="11">
    <source>
        <dbReference type="Proteomes" id="UP000822152"/>
    </source>
</evidence>
<dbReference type="PROSITE" id="PS01126">
    <property type="entry name" value="EF_TS_1"/>
    <property type="match status" value="1"/>
</dbReference>
<name>A0ABX2GM72_9FIRM</name>
<evidence type="ECO:0000256" key="7">
    <source>
        <dbReference type="RuleBase" id="RU000642"/>
    </source>
</evidence>
<keyword evidence="6" id="KW-0963">Cytoplasm</keyword>
<keyword evidence="11" id="KW-1185">Reference proteome</keyword>
<dbReference type="InterPro" id="IPR018101">
    <property type="entry name" value="Transl_elong_Ts_CS"/>
</dbReference>